<comment type="similarity">
    <text evidence="1">Belongs to the DsrF/TusC family.</text>
</comment>
<dbReference type="SUPFAM" id="SSF75169">
    <property type="entry name" value="DsrEFH-like"/>
    <property type="match status" value="1"/>
</dbReference>
<sequence>MIKIAFVFRHSPHGSAFAREGLDALLAATAFCAEEEIGVFFVDDGVLNLVAGQKPQLILQKDFIPMFKLLDLYDIEQRYACSTSWRQWGLAARETVISVEKIDRTLLMQKLQQAEKVLTF</sequence>
<dbReference type="Gene3D" id="3.40.1260.10">
    <property type="entry name" value="DsrEFH-like"/>
    <property type="match status" value="1"/>
</dbReference>
<organism evidence="2 3">
    <name type="scientific">Actinobacillus seminis</name>
    <dbReference type="NCBI Taxonomy" id="722"/>
    <lineage>
        <taxon>Bacteria</taxon>
        <taxon>Pseudomonadati</taxon>
        <taxon>Pseudomonadota</taxon>
        <taxon>Gammaproteobacteria</taxon>
        <taxon>Pasteurellales</taxon>
        <taxon>Pasteurellaceae</taxon>
        <taxon>Actinobacillus</taxon>
    </lineage>
</organism>
<evidence type="ECO:0000313" key="3">
    <source>
        <dbReference type="Proteomes" id="UP000254507"/>
    </source>
</evidence>
<dbReference type="EMBL" id="UFSB01000001">
    <property type="protein sequence ID" value="SUU38739.1"/>
    <property type="molecule type" value="Genomic_DNA"/>
</dbReference>
<accession>A0A380VHT7</accession>
<proteinExistence type="inferred from homology"/>
<dbReference type="InterPro" id="IPR027396">
    <property type="entry name" value="DsrEFH-like"/>
</dbReference>
<dbReference type="PANTHER" id="PTHR38780">
    <property type="entry name" value="PROTEIN TUSC"/>
    <property type="match status" value="1"/>
</dbReference>
<dbReference type="AlphaFoldDB" id="A0A380VHT7"/>
<protein>
    <submittedName>
        <fullName evidence="2">Sulfur relay protein TusC</fullName>
    </submittedName>
</protein>
<gene>
    <name evidence="2" type="primary">tusC</name>
    <name evidence="2" type="ORF">NCTC10851_02240</name>
</gene>
<dbReference type="NCBIfam" id="NF001238">
    <property type="entry name" value="PRK00211.1"/>
    <property type="match status" value="1"/>
</dbReference>
<dbReference type="Proteomes" id="UP000254507">
    <property type="component" value="Unassembled WGS sequence"/>
</dbReference>
<dbReference type="InterPro" id="IPR003787">
    <property type="entry name" value="Sulphur_relay_DsrE/F-like"/>
</dbReference>
<name>A0A380VHT7_9PAST</name>
<dbReference type="Pfam" id="PF02635">
    <property type="entry name" value="DsrE"/>
    <property type="match status" value="1"/>
</dbReference>
<evidence type="ECO:0000313" key="2">
    <source>
        <dbReference type="EMBL" id="SUU38739.1"/>
    </source>
</evidence>
<dbReference type="InterPro" id="IPR017462">
    <property type="entry name" value="Sulphur_relay_TusC/DsrF"/>
</dbReference>
<dbReference type="PANTHER" id="PTHR38780:SF1">
    <property type="entry name" value="PROTEIN TUSC"/>
    <property type="match status" value="1"/>
</dbReference>
<evidence type="ECO:0000256" key="1">
    <source>
        <dbReference type="ARBA" id="ARBA00005996"/>
    </source>
</evidence>
<dbReference type="NCBIfam" id="TIGR03010">
    <property type="entry name" value="sulf_tusC_dsrF"/>
    <property type="match status" value="1"/>
</dbReference>
<reference evidence="2 3" key="1">
    <citation type="submission" date="2018-06" db="EMBL/GenBank/DDBJ databases">
        <authorList>
            <consortium name="Pathogen Informatics"/>
            <person name="Doyle S."/>
        </authorList>
    </citation>
    <scope>NUCLEOTIDE SEQUENCE [LARGE SCALE GENOMIC DNA]</scope>
    <source>
        <strain evidence="2 3">NCTC10851</strain>
    </source>
</reference>